<dbReference type="Proteomes" id="UP000178880">
    <property type="component" value="Unassembled WGS sequence"/>
</dbReference>
<sequence>MAVLLSTLTTLMAYLCFRFGPRYGILKTDVAGIKPEQEHEKKPTSPMGYFLHNAGRPTIILAISLMFSGITARVVVSCIIVAIQMFNVVYMGTVIGVAMRKKKWLSLRVFLRYVLPHGIFEIPGVCTLWAMALLGTWSAWWLLTGWSMILVAGFIESRISDPYIEKIYNAQSVTTTMSPIE</sequence>
<protein>
    <submittedName>
        <fullName evidence="2">Uncharacterized protein</fullName>
    </submittedName>
</protein>
<feature type="transmembrane region" description="Helical" evidence="1">
    <location>
        <begin position="138"/>
        <end position="155"/>
    </location>
</feature>
<reference evidence="2 3" key="1">
    <citation type="journal article" date="2016" name="Nat. Commun.">
        <title>Thousands of microbial genomes shed light on interconnected biogeochemical processes in an aquifer system.</title>
        <authorList>
            <person name="Anantharaman K."/>
            <person name="Brown C.T."/>
            <person name="Hug L.A."/>
            <person name="Sharon I."/>
            <person name="Castelle C.J."/>
            <person name="Probst A.J."/>
            <person name="Thomas B.C."/>
            <person name="Singh A."/>
            <person name="Wilkins M.J."/>
            <person name="Karaoz U."/>
            <person name="Brodie E.L."/>
            <person name="Williams K.H."/>
            <person name="Hubbard S.S."/>
            <person name="Banfield J.F."/>
        </authorList>
    </citation>
    <scope>NUCLEOTIDE SEQUENCE [LARGE SCALE GENOMIC DNA]</scope>
</reference>
<dbReference type="EMBL" id="MHLA01000014">
    <property type="protein sequence ID" value="OGY99559.1"/>
    <property type="molecule type" value="Genomic_DNA"/>
</dbReference>
<keyword evidence="1" id="KW-0812">Transmembrane</keyword>
<dbReference type="InterPro" id="IPR002798">
    <property type="entry name" value="SpoIIM-like"/>
</dbReference>
<evidence type="ECO:0000313" key="2">
    <source>
        <dbReference type="EMBL" id="OGY99559.1"/>
    </source>
</evidence>
<keyword evidence="1" id="KW-1133">Transmembrane helix</keyword>
<evidence type="ECO:0000313" key="3">
    <source>
        <dbReference type="Proteomes" id="UP000178880"/>
    </source>
</evidence>
<evidence type="ECO:0000256" key="1">
    <source>
        <dbReference type="SAM" id="Phobius"/>
    </source>
</evidence>
<gene>
    <name evidence="2" type="ORF">A2945_02855</name>
</gene>
<comment type="caution">
    <text evidence="2">The sequence shown here is derived from an EMBL/GenBank/DDBJ whole genome shotgun (WGS) entry which is preliminary data.</text>
</comment>
<proteinExistence type="predicted"/>
<organism evidence="2 3">
    <name type="scientific">Candidatus Liptonbacteria bacterium RIFCSPLOWO2_01_FULL_52_25</name>
    <dbReference type="NCBI Taxonomy" id="1798650"/>
    <lineage>
        <taxon>Bacteria</taxon>
        <taxon>Candidatus Liptoniibacteriota</taxon>
    </lineage>
</organism>
<feature type="transmembrane region" description="Helical" evidence="1">
    <location>
        <begin position="110"/>
        <end position="132"/>
    </location>
</feature>
<dbReference type="AlphaFoldDB" id="A0A1G2CFN4"/>
<name>A0A1G2CFN4_9BACT</name>
<accession>A0A1G2CFN4</accession>
<keyword evidence="1" id="KW-0472">Membrane</keyword>
<dbReference type="Pfam" id="PF01944">
    <property type="entry name" value="SpoIIM"/>
    <property type="match status" value="1"/>
</dbReference>